<dbReference type="Proteomes" id="UP000887013">
    <property type="component" value="Unassembled WGS sequence"/>
</dbReference>
<reference evidence="1" key="1">
    <citation type="submission" date="2020-08" db="EMBL/GenBank/DDBJ databases">
        <title>Multicomponent nature underlies the extraordinary mechanical properties of spider dragline silk.</title>
        <authorList>
            <person name="Kono N."/>
            <person name="Nakamura H."/>
            <person name="Mori M."/>
            <person name="Yoshida Y."/>
            <person name="Ohtoshi R."/>
            <person name="Malay A.D."/>
            <person name="Moran D.A.P."/>
            <person name="Tomita M."/>
            <person name="Numata K."/>
            <person name="Arakawa K."/>
        </authorList>
    </citation>
    <scope>NUCLEOTIDE SEQUENCE</scope>
</reference>
<dbReference type="AlphaFoldDB" id="A0A8X6MC69"/>
<proteinExistence type="predicted"/>
<sequence>MLGPWLKAACCAVQCFGGGSQPRLTAAVLRREVLWRRTYGEGAKVS</sequence>
<comment type="caution">
    <text evidence="1">The sequence shown here is derived from an EMBL/GenBank/DDBJ whole genome shotgun (WGS) entry which is preliminary data.</text>
</comment>
<keyword evidence="2" id="KW-1185">Reference proteome</keyword>
<protein>
    <submittedName>
        <fullName evidence="1">Uncharacterized protein</fullName>
    </submittedName>
</protein>
<accession>A0A8X6MC69</accession>
<organism evidence="1 2">
    <name type="scientific">Nephila pilipes</name>
    <name type="common">Giant wood spider</name>
    <name type="synonym">Nephila maculata</name>
    <dbReference type="NCBI Taxonomy" id="299642"/>
    <lineage>
        <taxon>Eukaryota</taxon>
        <taxon>Metazoa</taxon>
        <taxon>Ecdysozoa</taxon>
        <taxon>Arthropoda</taxon>
        <taxon>Chelicerata</taxon>
        <taxon>Arachnida</taxon>
        <taxon>Araneae</taxon>
        <taxon>Araneomorphae</taxon>
        <taxon>Entelegynae</taxon>
        <taxon>Araneoidea</taxon>
        <taxon>Nephilidae</taxon>
        <taxon>Nephila</taxon>
    </lineage>
</organism>
<evidence type="ECO:0000313" key="2">
    <source>
        <dbReference type="Proteomes" id="UP000887013"/>
    </source>
</evidence>
<feature type="non-terminal residue" evidence="1">
    <location>
        <position position="46"/>
    </location>
</feature>
<name>A0A8X6MC69_NEPPI</name>
<evidence type="ECO:0000313" key="1">
    <source>
        <dbReference type="EMBL" id="GFS40708.1"/>
    </source>
</evidence>
<gene>
    <name evidence="1" type="ORF">NPIL_270241</name>
</gene>
<dbReference type="EMBL" id="BMAW01043708">
    <property type="protein sequence ID" value="GFS40708.1"/>
    <property type="molecule type" value="Genomic_DNA"/>
</dbReference>